<evidence type="ECO:0000313" key="2">
    <source>
        <dbReference type="EMBL" id="PTQ37970.1"/>
    </source>
</evidence>
<feature type="compositionally biased region" description="Polar residues" evidence="1">
    <location>
        <begin position="65"/>
        <end position="74"/>
    </location>
</feature>
<keyword evidence="3" id="KW-1185">Reference proteome</keyword>
<feature type="region of interest" description="Disordered" evidence="1">
    <location>
        <begin position="1"/>
        <end position="128"/>
    </location>
</feature>
<organism evidence="2 3">
    <name type="scientific">Marchantia polymorpha</name>
    <name type="common">Common liverwort</name>
    <name type="synonym">Marchantia aquatica</name>
    <dbReference type="NCBI Taxonomy" id="3197"/>
    <lineage>
        <taxon>Eukaryota</taxon>
        <taxon>Viridiplantae</taxon>
        <taxon>Streptophyta</taxon>
        <taxon>Embryophyta</taxon>
        <taxon>Marchantiophyta</taxon>
        <taxon>Marchantiopsida</taxon>
        <taxon>Marchantiidae</taxon>
        <taxon>Marchantiales</taxon>
        <taxon>Marchantiaceae</taxon>
        <taxon>Marchantia</taxon>
    </lineage>
</organism>
<dbReference type="EMBL" id="KZ772726">
    <property type="protein sequence ID" value="PTQ37970.1"/>
    <property type="molecule type" value="Genomic_DNA"/>
</dbReference>
<gene>
    <name evidence="2" type="ORF">MARPO_0054s0079</name>
</gene>
<feature type="compositionally biased region" description="Basic and acidic residues" evidence="1">
    <location>
        <begin position="32"/>
        <end position="48"/>
    </location>
</feature>
<feature type="compositionally biased region" description="Basic and acidic residues" evidence="1">
    <location>
        <begin position="118"/>
        <end position="128"/>
    </location>
</feature>
<feature type="compositionally biased region" description="Basic residues" evidence="1">
    <location>
        <begin position="82"/>
        <end position="98"/>
    </location>
</feature>
<dbReference type="AlphaFoldDB" id="A0A2R6WVV2"/>
<evidence type="ECO:0000313" key="3">
    <source>
        <dbReference type="Proteomes" id="UP000244005"/>
    </source>
</evidence>
<reference evidence="2" key="2">
    <citation type="submission" date="2017-12" db="EMBL/GenBank/DDBJ databases">
        <title>WGS assembly of Marchantia polymorpha.</title>
        <authorList>
            <person name="Bowman J.L."/>
            <person name="Kohchi T."/>
            <person name="Yamato K.T."/>
            <person name="Jenkins J."/>
            <person name="Shu S."/>
            <person name="Ishizaki K."/>
            <person name="Yamaoka S."/>
            <person name="Nishihama R."/>
            <person name="Nakamura Y."/>
            <person name="Berger F."/>
            <person name="Adam C."/>
            <person name="Aki S.S."/>
            <person name="Althoff F."/>
            <person name="Araki T."/>
            <person name="Arteaga-Vazquez M.A."/>
            <person name="Balasubrmanian S."/>
            <person name="Bauer D."/>
            <person name="Boehm C.R."/>
            <person name="Briginshaw L."/>
            <person name="Caballero-Perez J."/>
            <person name="Catarino B."/>
            <person name="Chen F."/>
            <person name="Chiyoda S."/>
            <person name="Chovatia M."/>
            <person name="Davies K.M."/>
            <person name="Delmans M."/>
            <person name="Demura T."/>
            <person name="Dierschke T."/>
            <person name="Dolan L."/>
            <person name="Dorantes-Acosta A.E."/>
            <person name="Eklund D.M."/>
            <person name="Florent S.N."/>
            <person name="Flores-Sandoval E."/>
            <person name="Fujiyama A."/>
            <person name="Fukuzawa H."/>
            <person name="Galik B."/>
            <person name="Grimanelli D."/>
            <person name="Grimwood J."/>
            <person name="Grossniklaus U."/>
            <person name="Hamada T."/>
            <person name="Haseloff J."/>
            <person name="Hetherington A.J."/>
            <person name="Higo A."/>
            <person name="Hirakawa Y."/>
            <person name="Hundley H.N."/>
            <person name="Ikeda Y."/>
            <person name="Inoue K."/>
            <person name="Inoue S."/>
            <person name="Ishida S."/>
            <person name="Jia Q."/>
            <person name="Kakita M."/>
            <person name="Kanazawa T."/>
            <person name="Kawai Y."/>
            <person name="Kawashima T."/>
            <person name="Kennedy M."/>
            <person name="Kinose K."/>
            <person name="Kinoshita T."/>
            <person name="Kohara Y."/>
            <person name="Koide E."/>
            <person name="Komatsu K."/>
            <person name="Kopischke S."/>
            <person name="Kubo M."/>
            <person name="Kyozuka J."/>
            <person name="Lagercrantz U."/>
            <person name="Lin S.S."/>
            <person name="Lindquist E."/>
            <person name="Lipzen A.M."/>
            <person name="Lu C."/>
            <person name="Luna E.D."/>
            <person name="Martienssen R.A."/>
            <person name="Minamino N."/>
            <person name="Mizutani M."/>
            <person name="Mizutani M."/>
            <person name="Mochizuki N."/>
            <person name="Monte I."/>
            <person name="Mosher R."/>
            <person name="Nagasaki H."/>
            <person name="Nakagami H."/>
            <person name="Naramoto S."/>
            <person name="Nishitani K."/>
            <person name="Ohtani M."/>
            <person name="Okamoto T."/>
            <person name="Okumura M."/>
            <person name="Phillips J."/>
            <person name="Pollak B."/>
            <person name="Reinders A."/>
            <person name="Roevekamp M."/>
            <person name="Sano R."/>
            <person name="Sawa S."/>
            <person name="Schmid M.W."/>
            <person name="Shirakawa M."/>
            <person name="Solano R."/>
            <person name="Spunde A."/>
            <person name="Suetsugu N."/>
            <person name="Sugano S."/>
            <person name="Sugiyama A."/>
            <person name="Sun R."/>
            <person name="Suzuki Y."/>
            <person name="Takenaka M."/>
            <person name="Takezawa D."/>
            <person name="Tomogane H."/>
            <person name="Tsuzuki M."/>
            <person name="Ueda T."/>
            <person name="Umeda M."/>
            <person name="Ward J.M."/>
            <person name="Watanabe Y."/>
            <person name="Yazaki K."/>
            <person name="Yokoyama R."/>
            <person name="Yoshitake Y."/>
            <person name="Yotsui I."/>
            <person name="Zachgo S."/>
            <person name="Schmutz J."/>
        </authorList>
    </citation>
    <scope>NUCLEOTIDE SEQUENCE [LARGE SCALE GENOMIC DNA]</scope>
    <source>
        <strain evidence="2">Tak-1</strain>
    </source>
</reference>
<name>A0A2R6WVV2_MARPO</name>
<dbReference type="Proteomes" id="UP000244005">
    <property type="component" value="Unassembled WGS sequence"/>
</dbReference>
<protein>
    <submittedName>
        <fullName evidence="2">Uncharacterized protein</fullName>
    </submittedName>
</protein>
<accession>A0A2R6WVV2</accession>
<evidence type="ECO:0000256" key="1">
    <source>
        <dbReference type="SAM" id="MobiDB-lite"/>
    </source>
</evidence>
<proteinExistence type="predicted"/>
<dbReference type="EMBL" id="KZ772726">
    <property type="protein sequence ID" value="PTQ37971.1"/>
    <property type="molecule type" value="Genomic_DNA"/>
</dbReference>
<sequence>MTGRRPTLAHDLAPRLAAPREPEVEAVANYRGVDERTDGVSVDPRADGDVSSAAPGAVRGGSLTGLAQSVSASDRCSGRGRGSGRSKGKGRGRGRCRRFVPWVESSRAGGRPMDEEEGKDRGLRTDRI</sequence>
<reference evidence="3" key="1">
    <citation type="journal article" date="2017" name="Cell">
        <title>Insights into land plant evolution garnered from the Marchantia polymorpha genome.</title>
        <authorList>
            <person name="Bowman J.L."/>
            <person name="Kohchi T."/>
            <person name="Yamato K.T."/>
            <person name="Jenkins J."/>
            <person name="Shu S."/>
            <person name="Ishizaki K."/>
            <person name="Yamaoka S."/>
            <person name="Nishihama R."/>
            <person name="Nakamura Y."/>
            <person name="Berger F."/>
            <person name="Adam C."/>
            <person name="Aki S.S."/>
            <person name="Althoff F."/>
            <person name="Araki T."/>
            <person name="Arteaga-Vazquez M.A."/>
            <person name="Balasubrmanian S."/>
            <person name="Barry K."/>
            <person name="Bauer D."/>
            <person name="Boehm C.R."/>
            <person name="Briginshaw L."/>
            <person name="Caballero-Perez J."/>
            <person name="Catarino B."/>
            <person name="Chen F."/>
            <person name="Chiyoda S."/>
            <person name="Chovatia M."/>
            <person name="Davies K.M."/>
            <person name="Delmans M."/>
            <person name="Demura T."/>
            <person name="Dierschke T."/>
            <person name="Dolan L."/>
            <person name="Dorantes-Acosta A.E."/>
            <person name="Eklund D.M."/>
            <person name="Florent S.N."/>
            <person name="Flores-Sandoval E."/>
            <person name="Fujiyama A."/>
            <person name="Fukuzawa H."/>
            <person name="Galik B."/>
            <person name="Grimanelli D."/>
            <person name="Grimwood J."/>
            <person name="Grossniklaus U."/>
            <person name="Hamada T."/>
            <person name="Haseloff J."/>
            <person name="Hetherington A.J."/>
            <person name="Higo A."/>
            <person name="Hirakawa Y."/>
            <person name="Hundley H.N."/>
            <person name="Ikeda Y."/>
            <person name="Inoue K."/>
            <person name="Inoue S.I."/>
            <person name="Ishida S."/>
            <person name="Jia Q."/>
            <person name="Kakita M."/>
            <person name="Kanazawa T."/>
            <person name="Kawai Y."/>
            <person name="Kawashima T."/>
            <person name="Kennedy M."/>
            <person name="Kinose K."/>
            <person name="Kinoshita T."/>
            <person name="Kohara Y."/>
            <person name="Koide E."/>
            <person name="Komatsu K."/>
            <person name="Kopischke S."/>
            <person name="Kubo M."/>
            <person name="Kyozuka J."/>
            <person name="Lagercrantz U."/>
            <person name="Lin S.S."/>
            <person name="Lindquist E."/>
            <person name="Lipzen A.M."/>
            <person name="Lu C.W."/>
            <person name="De Luna E."/>
            <person name="Martienssen R.A."/>
            <person name="Minamino N."/>
            <person name="Mizutani M."/>
            <person name="Mizutani M."/>
            <person name="Mochizuki N."/>
            <person name="Monte I."/>
            <person name="Mosher R."/>
            <person name="Nagasaki H."/>
            <person name="Nakagami H."/>
            <person name="Naramoto S."/>
            <person name="Nishitani K."/>
            <person name="Ohtani M."/>
            <person name="Okamoto T."/>
            <person name="Okumura M."/>
            <person name="Phillips J."/>
            <person name="Pollak B."/>
            <person name="Reinders A."/>
            <person name="Rovekamp M."/>
            <person name="Sano R."/>
            <person name="Sawa S."/>
            <person name="Schmid M.W."/>
            <person name="Shirakawa M."/>
            <person name="Solano R."/>
            <person name="Spunde A."/>
            <person name="Suetsugu N."/>
            <person name="Sugano S."/>
            <person name="Sugiyama A."/>
            <person name="Sun R."/>
            <person name="Suzuki Y."/>
            <person name="Takenaka M."/>
            <person name="Takezawa D."/>
            <person name="Tomogane H."/>
            <person name="Tsuzuki M."/>
            <person name="Ueda T."/>
            <person name="Umeda M."/>
            <person name="Ward J.M."/>
            <person name="Watanabe Y."/>
            <person name="Yazaki K."/>
            <person name="Yokoyama R."/>
            <person name="Yoshitake Y."/>
            <person name="Yotsui I."/>
            <person name="Zachgo S."/>
            <person name="Schmutz J."/>
        </authorList>
    </citation>
    <scope>NUCLEOTIDE SEQUENCE [LARGE SCALE GENOMIC DNA]</scope>
    <source>
        <strain evidence="3">Tak-1</strain>
    </source>
</reference>